<name>A0ABY4W2U6_9PROT</name>
<protein>
    <recommendedName>
        <fullName evidence="3">Tryptophan synthase beta chain-like PALP domain-containing protein</fullName>
    </recommendedName>
</protein>
<evidence type="ECO:0000313" key="2">
    <source>
        <dbReference type="Proteomes" id="UP001056291"/>
    </source>
</evidence>
<dbReference type="Proteomes" id="UP001056291">
    <property type="component" value="Chromosome"/>
</dbReference>
<dbReference type="InterPro" id="IPR036052">
    <property type="entry name" value="TrpB-like_PALP_sf"/>
</dbReference>
<evidence type="ECO:0008006" key="3">
    <source>
        <dbReference type="Google" id="ProtNLM"/>
    </source>
</evidence>
<evidence type="ECO:0000313" key="1">
    <source>
        <dbReference type="EMBL" id="USG61239.1"/>
    </source>
</evidence>
<reference evidence="1" key="1">
    <citation type="submission" date="2022-06" db="EMBL/GenBank/DDBJ databases">
        <title>Sneathiella actinostolidae sp. nov., isolated from a sea anemonein the Western Pacific Ocean.</title>
        <authorList>
            <person name="Wei M.J."/>
        </authorList>
    </citation>
    <scope>NUCLEOTIDE SEQUENCE</scope>
    <source>
        <strain evidence="1">PHK-P5</strain>
    </source>
</reference>
<organism evidence="1 2">
    <name type="scientific">Sneathiella marina</name>
    <dbReference type="NCBI Taxonomy" id="2950108"/>
    <lineage>
        <taxon>Bacteria</taxon>
        <taxon>Pseudomonadati</taxon>
        <taxon>Pseudomonadota</taxon>
        <taxon>Alphaproteobacteria</taxon>
        <taxon>Sneathiellales</taxon>
        <taxon>Sneathiellaceae</taxon>
        <taxon>Sneathiella</taxon>
    </lineage>
</organism>
<sequence>MQTASIDAGSPDRGEASQALMIDEVVPVKDADAVEAARHRARQLGPGKKVVTVIVDTGLRYLNGGLFG</sequence>
<gene>
    <name evidence="1" type="ORF">NBZ79_18945</name>
</gene>
<proteinExistence type="predicted"/>
<dbReference type="RefSeq" id="WP_251934226.1">
    <property type="nucleotide sequence ID" value="NZ_CP098747.1"/>
</dbReference>
<dbReference type="SUPFAM" id="SSF53686">
    <property type="entry name" value="Tryptophan synthase beta subunit-like PLP-dependent enzymes"/>
    <property type="match status" value="1"/>
</dbReference>
<keyword evidence="2" id="KW-1185">Reference proteome</keyword>
<accession>A0ABY4W2U6</accession>
<dbReference type="EMBL" id="CP098747">
    <property type="protein sequence ID" value="USG61239.1"/>
    <property type="molecule type" value="Genomic_DNA"/>
</dbReference>